<name>A0A8S3YEF3_9EUPU</name>
<dbReference type="AlphaFoldDB" id="A0A8S3YEF3"/>
<evidence type="ECO:0000313" key="4">
    <source>
        <dbReference type="EMBL" id="CAG5115467.1"/>
    </source>
</evidence>
<evidence type="ECO:0000256" key="1">
    <source>
        <dbReference type="SAM" id="Coils"/>
    </source>
</evidence>
<dbReference type="Proteomes" id="UP000678393">
    <property type="component" value="Unassembled WGS sequence"/>
</dbReference>
<evidence type="ECO:0000259" key="3">
    <source>
        <dbReference type="PROSITE" id="PS50948"/>
    </source>
</evidence>
<keyword evidence="2" id="KW-0732">Signal</keyword>
<protein>
    <recommendedName>
        <fullName evidence="3">Apple domain-containing protein</fullName>
    </recommendedName>
</protein>
<dbReference type="PROSITE" id="PS50948">
    <property type="entry name" value="PAN"/>
    <property type="match status" value="1"/>
</dbReference>
<dbReference type="EMBL" id="CAJHNH020000120">
    <property type="protein sequence ID" value="CAG5115467.1"/>
    <property type="molecule type" value="Genomic_DNA"/>
</dbReference>
<keyword evidence="1" id="KW-0175">Coiled coil</keyword>
<dbReference type="Gene3D" id="3.50.4.10">
    <property type="entry name" value="Hepatocyte Growth Factor"/>
    <property type="match status" value="1"/>
</dbReference>
<dbReference type="SUPFAM" id="SSF57414">
    <property type="entry name" value="Hairpin loop containing domain-like"/>
    <property type="match status" value="1"/>
</dbReference>
<feature type="domain" description="Apple" evidence="3">
    <location>
        <begin position="3"/>
        <end position="91"/>
    </location>
</feature>
<organism evidence="4 5">
    <name type="scientific">Candidula unifasciata</name>
    <dbReference type="NCBI Taxonomy" id="100452"/>
    <lineage>
        <taxon>Eukaryota</taxon>
        <taxon>Metazoa</taxon>
        <taxon>Spiralia</taxon>
        <taxon>Lophotrochozoa</taxon>
        <taxon>Mollusca</taxon>
        <taxon>Gastropoda</taxon>
        <taxon>Heterobranchia</taxon>
        <taxon>Euthyneura</taxon>
        <taxon>Panpulmonata</taxon>
        <taxon>Eupulmonata</taxon>
        <taxon>Stylommatophora</taxon>
        <taxon>Helicina</taxon>
        <taxon>Helicoidea</taxon>
        <taxon>Geomitridae</taxon>
        <taxon>Candidula</taxon>
    </lineage>
</organism>
<accession>A0A8S3YEF3</accession>
<evidence type="ECO:0000313" key="5">
    <source>
        <dbReference type="Proteomes" id="UP000678393"/>
    </source>
</evidence>
<sequence>MHCQKQLQILKMVLFAVFMHSLDLTNGAVMITRPGGSNEDCERLCREEAEIECRFYQYNSAKSLCTLTSELDPTIPDLKKLGETETKTAESWVSQLQARILVLEQKVVDVKNLHREIAELRGEIEAMKNARALTHHLLRTNKEQSDRNIAAVDDKVEMARGDMKRMEDTILSLGDMQKTVSNRIRQLNEDSKATSLTVTMLSQMSKDTHSNLRETGASISEIKTSISDLKKSITDLQVRFAGLSTDVMEKVATVDAMVGPELKELKYSQTTLAQALALLTKKIMVISPRIPEIQKGLSAKEAKFSVVDMNLQNLGRQISFLTERMSFSEGQLKKLVDPSSRFNIQRRRTLSQIQSQVDSLTNTQTRLQNDLLADNSDRSRIYKELTFLKLKKKAIIQEMMMMHEEMRAFKRTLETIISKQPKDQLVSNILKRQLATLKSLKRMRYTQFEIQTDLTKYKTQVNIAQHEMFRQVEDQRSANQALRILQAQILTVFRKLSFRVEHDNTRDFVKKLIQEHNKAAHKINALQHEHNNVVQTLLQFKFVLLSSKKSLQKQKQQQDNSKVRVAGLEKRTVQLYKMLVLEKTRRNLFRKTAADQLQKLTKSQSETLRFLTLYRNEVRKTQAEMYEEKKQRLSEGWKLAELHQQLKKLNQSLAPLVKRGGTLNSFTGMIRQSVEKELDRRAKMEDIKEKHAALMNAAHAAVVEELNRQAKLRDMRDRQMMHTD</sequence>
<keyword evidence="5" id="KW-1185">Reference proteome</keyword>
<feature type="coiled-coil region" evidence="1">
    <location>
        <begin position="509"/>
        <end position="571"/>
    </location>
</feature>
<feature type="coiled-coil region" evidence="1">
    <location>
        <begin position="93"/>
        <end position="130"/>
    </location>
</feature>
<comment type="caution">
    <text evidence="4">The sequence shown here is derived from an EMBL/GenBank/DDBJ whole genome shotgun (WGS) entry which is preliminary data.</text>
</comment>
<dbReference type="InterPro" id="IPR003609">
    <property type="entry name" value="Pan_app"/>
</dbReference>
<dbReference type="OrthoDB" id="6147646at2759"/>
<reference evidence="4" key="1">
    <citation type="submission" date="2021-04" db="EMBL/GenBank/DDBJ databases">
        <authorList>
            <consortium name="Molecular Ecology Group"/>
        </authorList>
    </citation>
    <scope>NUCLEOTIDE SEQUENCE</scope>
</reference>
<evidence type="ECO:0000256" key="2">
    <source>
        <dbReference type="SAM" id="SignalP"/>
    </source>
</evidence>
<gene>
    <name evidence="4" type="ORF">CUNI_LOCUS1025</name>
</gene>
<feature type="signal peptide" evidence="2">
    <location>
        <begin position="1"/>
        <end position="27"/>
    </location>
</feature>
<feature type="chain" id="PRO_5035852449" description="Apple domain-containing protein" evidence="2">
    <location>
        <begin position="28"/>
        <end position="724"/>
    </location>
</feature>
<proteinExistence type="predicted"/>
<dbReference type="Pfam" id="PF00024">
    <property type="entry name" value="PAN_1"/>
    <property type="match status" value="1"/>
</dbReference>